<keyword evidence="2" id="KW-1185">Reference proteome</keyword>
<name>A0A135V8P1_9PEZI</name>
<dbReference type="Gene3D" id="3.40.50.300">
    <property type="entry name" value="P-loop containing nucleotide triphosphate hydrolases"/>
    <property type="match status" value="1"/>
</dbReference>
<dbReference type="OrthoDB" id="4851182at2759"/>
<gene>
    <name evidence="1" type="ORF">CSAL01_01471</name>
</gene>
<accession>A0A135V8P1</accession>
<evidence type="ECO:0000313" key="1">
    <source>
        <dbReference type="EMBL" id="KXH69109.1"/>
    </source>
</evidence>
<dbReference type="InterPro" id="IPR027417">
    <property type="entry name" value="P-loop_NTPase"/>
</dbReference>
<dbReference type="Proteomes" id="UP000070121">
    <property type="component" value="Unassembled WGS sequence"/>
</dbReference>
<sequence>MLDIAQLLDLLHKLQALPEKERRGLLNILDDFPNSFPQPIRLFLSQWVPAKESSNMAPLHYSQLAIEQTKARDRDRNLCIATGAFDLVICHIVAPIIWPPGLSGLIISIQVSGLFGWGEDFYTRLRANLLHEEGNGGITTLMTNMICLGRRLAPSWSEGLFALEPLEPLDDCSSSMATMRLRISWLRRTRFTCMASRIGKSFSADPRDVFVEEDRRTINSRPIKDGPRKAPLRYSAPTPEIVSRMIKKLDYSQARQEIPRASTSDGYQVQENDIAIVIMGTAFPPGAGFTANPRRLNVMMIRQRY</sequence>
<protein>
    <recommendedName>
        <fullName evidence="3">DNA2/NAM7 helicase-like C-terminal domain-containing protein</fullName>
    </recommendedName>
</protein>
<evidence type="ECO:0000313" key="2">
    <source>
        <dbReference type="Proteomes" id="UP000070121"/>
    </source>
</evidence>
<proteinExistence type="predicted"/>
<organism evidence="1 2">
    <name type="scientific">Colletotrichum salicis</name>
    <dbReference type="NCBI Taxonomy" id="1209931"/>
    <lineage>
        <taxon>Eukaryota</taxon>
        <taxon>Fungi</taxon>
        <taxon>Dikarya</taxon>
        <taxon>Ascomycota</taxon>
        <taxon>Pezizomycotina</taxon>
        <taxon>Sordariomycetes</taxon>
        <taxon>Hypocreomycetidae</taxon>
        <taxon>Glomerellales</taxon>
        <taxon>Glomerellaceae</taxon>
        <taxon>Colletotrichum</taxon>
        <taxon>Colletotrichum acutatum species complex</taxon>
    </lineage>
</organism>
<reference evidence="1 2" key="1">
    <citation type="submission" date="2014-02" db="EMBL/GenBank/DDBJ databases">
        <title>The genome sequence of Colletotrichum salicis CBS 607.94.</title>
        <authorList>
            <person name="Baroncelli R."/>
            <person name="Thon M.R."/>
        </authorList>
    </citation>
    <scope>NUCLEOTIDE SEQUENCE [LARGE SCALE GENOMIC DNA]</scope>
    <source>
        <strain evidence="1 2">CBS 607.94</strain>
    </source>
</reference>
<dbReference type="AlphaFoldDB" id="A0A135V8P1"/>
<comment type="caution">
    <text evidence="1">The sequence shown here is derived from an EMBL/GenBank/DDBJ whole genome shotgun (WGS) entry which is preliminary data.</text>
</comment>
<dbReference type="EMBL" id="JFFI01000164">
    <property type="protein sequence ID" value="KXH69109.1"/>
    <property type="molecule type" value="Genomic_DNA"/>
</dbReference>
<evidence type="ECO:0008006" key="3">
    <source>
        <dbReference type="Google" id="ProtNLM"/>
    </source>
</evidence>